<feature type="domain" description="HTH cro/C1-type" evidence="1">
    <location>
        <begin position="23"/>
        <end position="46"/>
    </location>
</feature>
<dbReference type="InterPro" id="IPR010982">
    <property type="entry name" value="Lambda_DNA-bd_dom_sf"/>
</dbReference>
<proteinExistence type="predicted"/>
<organism evidence="2 3">
    <name type="scientific">Cellulomonas phragmiteti</name>
    <dbReference type="NCBI Taxonomy" id="478780"/>
    <lineage>
        <taxon>Bacteria</taxon>
        <taxon>Bacillati</taxon>
        <taxon>Actinomycetota</taxon>
        <taxon>Actinomycetes</taxon>
        <taxon>Micrococcales</taxon>
        <taxon>Cellulomonadaceae</taxon>
        <taxon>Cellulomonas</taxon>
    </lineage>
</organism>
<dbReference type="InterPro" id="IPR001387">
    <property type="entry name" value="Cro/C1-type_HTH"/>
</dbReference>
<evidence type="ECO:0000313" key="3">
    <source>
        <dbReference type="Proteomes" id="UP000614741"/>
    </source>
</evidence>
<evidence type="ECO:0000259" key="1">
    <source>
        <dbReference type="PROSITE" id="PS50943"/>
    </source>
</evidence>
<comment type="caution">
    <text evidence="2">The sequence shown here is derived from an EMBL/GenBank/DDBJ whole genome shotgun (WGS) entry which is preliminary data.</text>
</comment>
<name>A0ABQ4DHC9_9CELL</name>
<evidence type="ECO:0000313" key="2">
    <source>
        <dbReference type="EMBL" id="GIG38754.1"/>
    </source>
</evidence>
<sequence>MSAYADIVDTINARTLPQLGLAIRRLRKRRHLSQADLAQRAGVSRQWVITVEQGRTHGLEVGHVMRVLDELDASLTVRDDLDPDAAR</sequence>
<dbReference type="PROSITE" id="PS50943">
    <property type="entry name" value="HTH_CROC1"/>
    <property type="match status" value="1"/>
</dbReference>
<accession>A0ABQ4DHC9</accession>
<reference evidence="2 3" key="1">
    <citation type="submission" date="2021-01" db="EMBL/GenBank/DDBJ databases">
        <title>Whole genome shotgun sequence of Cellulomonas phragmiteti NBRC 110785.</title>
        <authorList>
            <person name="Komaki H."/>
            <person name="Tamura T."/>
        </authorList>
    </citation>
    <scope>NUCLEOTIDE SEQUENCE [LARGE SCALE GENOMIC DNA]</scope>
    <source>
        <strain evidence="2 3">NBRC 110785</strain>
    </source>
</reference>
<dbReference type="EMBL" id="BONP01000002">
    <property type="protein sequence ID" value="GIG38754.1"/>
    <property type="molecule type" value="Genomic_DNA"/>
</dbReference>
<dbReference type="SMART" id="SM00530">
    <property type="entry name" value="HTH_XRE"/>
    <property type="match status" value="1"/>
</dbReference>
<dbReference type="Pfam" id="PF13560">
    <property type="entry name" value="HTH_31"/>
    <property type="match status" value="1"/>
</dbReference>
<protein>
    <recommendedName>
        <fullName evidence="1">HTH cro/C1-type domain-containing protein</fullName>
    </recommendedName>
</protein>
<gene>
    <name evidence="2" type="ORF">Cph01nite_05160</name>
</gene>
<dbReference type="Gene3D" id="1.10.260.40">
    <property type="entry name" value="lambda repressor-like DNA-binding domains"/>
    <property type="match status" value="1"/>
</dbReference>
<keyword evidence="3" id="KW-1185">Reference proteome</keyword>
<dbReference type="CDD" id="cd00093">
    <property type="entry name" value="HTH_XRE"/>
    <property type="match status" value="1"/>
</dbReference>
<dbReference type="Proteomes" id="UP000614741">
    <property type="component" value="Unassembled WGS sequence"/>
</dbReference>
<dbReference type="SUPFAM" id="SSF47413">
    <property type="entry name" value="lambda repressor-like DNA-binding domains"/>
    <property type="match status" value="1"/>
</dbReference>